<dbReference type="EMBL" id="LCDF01000014">
    <property type="protein sequence ID" value="KKS47650.1"/>
    <property type="molecule type" value="Genomic_DNA"/>
</dbReference>
<feature type="binding site" evidence="7 8">
    <location>
        <position position="90"/>
    </location>
    <ligand>
        <name>S-adenosyl-L-methionine</name>
        <dbReference type="ChEBI" id="CHEBI:59789"/>
    </ligand>
</feature>
<comment type="function">
    <text evidence="7">Specifically dimethylates two adjacent adenosines (A1518 and A1519) in the loop of a conserved hairpin near the 3'-end of 16S rRNA in the 30S particle. May play a critical role in biogenesis of 30S subunits.</text>
</comment>
<proteinExistence type="inferred from homology"/>
<evidence type="ECO:0000256" key="1">
    <source>
        <dbReference type="ARBA" id="ARBA00022490"/>
    </source>
</evidence>
<dbReference type="InterPro" id="IPR020598">
    <property type="entry name" value="rRNA_Ade_methylase_Trfase_N"/>
</dbReference>
<comment type="similarity">
    <text evidence="7">Belongs to the class I-like SAM-binding methyltransferase superfamily. rRNA adenine N(6)-methyltransferase family. RsmA subfamily.</text>
</comment>
<evidence type="ECO:0000256" key="3">
    <source>
        <dbReference type="ARBA" id="ARBA00022603"/>
    </source>
</evidence>
<dbReference type="InterPro" id="IPR011530">
    <property type="entry name" value="rRNA_adenine_dimethylase"/>
</dbReference>
<dbReference type="GO" id="GO:0003723">
    <property type="term" value="F:RNA binding"/>
    <property type="evidence" value="ECO:0007669"/>
    <property type="project" value="UniProtKB-UniRule"/>
</dbReference>
<dbReference type="HAMAP" id="MF_00607">
    <property type="entry name" value="16SrRNA_methyltr_A"/>
    <property type="match status" value="1"/>
</dbReference>
<keyword evidence="3 7" id="KW-0489">Methyltransferase</keyword>
<evidence type="ECO:0000259" key="9">
    <source>
        <dbReference type="SMART" id="SM00650"/>
    </source>
</evidence>
<dbReference type="Gene3D" id="1.10.8.100">
    <property type="entry name" value="Ribosomal RNA adenine dimethylase-like, domain 2"/>
    <property type="match status" value="1"/>
</dbReference>
<dbReference type="CDD" id="cd02440">
    <property type="entry name" value="AdoMet_MTases"/>
    <property type="match status" value="1"/>
</dbReference>
<dbReference type="PROSITE" id="PS01131">
    <property type="entry name" value="RRNA_A_DIMETH"/>
    <property type="match status" value="1"/>
</dbReference>
<feature type="binding site" evidence="7 8">
    <location>
        <position position="19"/>
    </location>
    <ligand>
        <name>S-adenosyl-L-methionine</name>
        <dbReference type="ChEBI" id="CHEBI:59789"/>
    </ligand>
</feature>
<dbReference type="PANTHER" id="PTHR11727:SF7">
    <property type="entry name" value="DIMETHYLADENOSINE TRANSFERASE-RELATED"/>
    <property type="match status" value="1"/>
</dbReference>
<accession>A0A0G0ZFY8</accession>
<keyword evidence="1 7" id="KW-0963">Cytoplasm</keyword>
<dbReference type="NCBIfam" id="TIGR00755">
    <property type="entry name" value="ksgA"/>
    <property type="match status" value="1"/>
</dbReference>
<keyword evidence="4 7" id="KW-0808">Transferase</keyword>
<evidence type="ECO:0000313" key="11">
    <source>
        <dbReference type="Proteomes" id="UP000034036"/>
    </source>
</evidence>
<dbReference type="InterPro" id="IPR029063">
    <property type="entry name" value="SAM-dependent_MTases_sf"/>
</dbReference>
<dbReference type="GO" id="GO:0052908">
    <property type="term" value="F:16S rRNA (adenine(1518)-N(6)/adenine(1519)-N(6))-dimethyltransferase activity"/>
    <property type="evidence" value="ECO:0007669"/>
    <property type="project" value="UniProtKB-EC"/>
</dbReference>
<dbReference type="InterPro" id="IPR001737">
    <property type="entry name" value="KsgA/Erm"/>
</dbReference>
<evidence type="ECO:0000256" key="4">
    <source>
        <dbReference type="ARBA" id="ARBA00022679"/>
    </source>
</evidence>
<dbReference type="PROSITE" id="PS51689">
    <property type="entry name" value="SAM_RNA_A_N6_MT"/>
    <property type="match status" value="1"/>
</dbReference>
<keyword evidence="5 7" id="KW-0949">S-adenosyl-L-methionine</keyword>
<dbReference type="InterPro" id="IPR023165">
    <property type="entry name" value="rRNA_Ade_diMease-like_C"/>
</dbReference>
<dbReference type="SUPFAM" id="SSF53335">
    <property type="entry name" value="S-adenosyl-L-methionine-dependent methyltransferases"/>
    <property type="match status" value="1"/>
</dbReference>
<feature type="binding site" evidence="7 8">
    <location>
        <position position="118"/>
    </location>
    <ligand>
        <name>S-adenosyl-L-methionine</name>
        <dbReference type="ChEBI" id="CHEBI:59789"/>
    </ligand>
</feature>
<feature type="binding site" evidence="7 8">
    <location>
        <position position="44"/>
    </location>
    <ligand>
        <name>S-adenosyl-L-methionine</name>
        <dbReference type="ChEBI" id="CHEBI:59789"/>
    </ligand>
</feature>
<dbReference type="SMART" id="SM00650">
    <property type="entry name" value="rADc"/>
    <property type="match status" value="1"/>
</dbReference>
<organism evidence="10 11">
    <name type="scientific">Candidatus Giovannonibacteria bacterium GW2011_GWF2_42_19</name>
    <dbReference type="NCBI Taxonomy" id="1618659"/>
    <lineage>
        <taxon>Bacteria</taxon>
        <taxon>Candidatus Giovannoniibacteriota</taxon>
    </lineage>
</organism>
<evidence type="ECO:0000256" key="5">
    <source>
        <dbReference type="ARBA" id="ARBA00022691"/>
    </source>
</evidence>
<feature type="binding site" evidence="7 8">
    <location>
        <position position="17"/>
    </location>
    <ligand>
        <name>S-adenosyl-L-methionine</name>
        <dbReference type="ChEBI" id="CHEBI:59789"/>
    </ligand>
</feature>
<dbReference type="GO" id="GO:0005829">
    <property type="term" value="C:cytosol"/>
    <property type="evidence" value="ECO:0007669"/>
    <property type="project" value="TreeGrafter"/>
</dbReference>
<name>A0A0G0ZFY8_9BACT</name>
<evidence type="ECO:0000313" key="10">
    <source>
        <dbReference type="EMBL" id="KKS47650.1"/>
    </source>
</evidence>
<comment type="caution">
    <text evidence="10">The sequence shown here is derived from an EMBL/GenBank/DDBJ whole genome shotgun (WGS) entry which is preliminary data.</text>
</comment>
<keyword evidence="6 7" id="KW-0694">RNA-binding</keyword>
<protein>
    <recommendedName>
        <fullName evidence="7">Ribosomal RNA small subunit methyltransferase A</fullName>
        <ecNumber evidence="7">2.1.1.182</ecNumber>
    </recommendedName>
    <alternativeName>
        <fullName evidence="7">16S rRNA (adenine(1518)-N(6)/adenine(1519)-N(6))-dimethyltransferase</fullName>
    </alternativeName>
    <alternativeName>
        <fullName evidence="7">16S rRNA dimethyladenosine transferase</fullName>
    </alternativeName>
    <alternativeName>
        <fullName evidence="7">16S rRNA dimethylase</fullName>
    </alternativeName>
    <alternativeName>
        <fullName evidence="7">S-adenosylmethionine-6-N', N'-adenosyl(rRNA) dimethyltransferase</fullName>
    </alternativeName>
</protein>
<dbReference type="Proteomes" id="UP000034036">
    <property type="component" value="Unassembled WGS sequence"/>
</dbReference>
<dbReference type="EC" id="2.1.1.182" evidence="7"/>
<dbReference type="PATRIC" id="fig|1618659.3.peg.574"/>
<feature type="binding site" evidence="7 8">
    <location>
        <position position="65"/>
    </location>
    <ligand>
        <name>S-adenosyl-L-methionine</name>
        <dbReference type="ChEBI" id="CHEBI:59789"/>
    </ligand>
</feature>
<dbReference type="AlphaFoldDB" id="A0A0G0ZFY8"/>
<evidence type="ECO:0000256" key="7">
    <source>
        <dbReference type="HAMAP-Rule" id="MF_00607"/>
    </source>
</evidence>
<dbReference type="PANTHER" id="PTHR11727">
    <property type="entry name" value="DIMETHYLADENOSINE TRANSFERASE"/>
    <property type="match status" value="1"/>
</dbReference>
<evidence type="ECO:0000256" key="8">
    <source>
        <dbReference type="PROSITE-ProRule" id="PRU01026"/>
    </source>
</evidence>
<sequence length="271" mass="31508">MKPETQRIKAKKILGQNFLKNKKILELMADAAELTKEDSVLEIGPGTGTLTKVLADRAKKVISVEKDPELVAWNIKHKTFPENALLIEGDILKIFNSQFPISNQSSNSDFQKYKIVANIPYYITSRFLRLFLSQIKFKPAMMVLMVQYEVAKRITEKPPHMNLLALSVQTFGKAEFIKKIPKKFFSPQPEVDSAIIKISEISDRWFLKNKTDPEKFFEIARRAFQQKRKMLRRSLKNLPVPEKYKKLRPEELSINDWTIILDFSIKESYNI</sequence>
<evidence type="ECO:0000256" key="6">
    <source>
        <dbReference type="ARBA" id="ARBA00022884"/>
    </source>
</evidence>
<evidence type="ECO:0000256" key="2">
    <source>
        <dbReference type="ARBA" id="ARBA00022552"/>
    </source>
</evidence>
<dbReference type="STRING" id="1618659.UV11_C0014G0010"/>
<dbReference type="Pfam" id="PF00398">
    <property type="entry name" value="RrnaAD"/>
    <property type="match status" value="1"/>
</dbReference>
<feature type="domain" description="Ribosomal RNA adenine methylase transferase N-terminal" evidence="9">
    <location>
        <begin position="24"/>
        <end position="202"/>
    </location>
</feature>
<comment type="catalytic activity">
    <reaction evidence="7">
        <text>adenosine(1518)/adenosine(1519) in 16S rRNA + 4 S-adenosyl-L-methionine = N(6)-dimethyladenosine(1518)/N(6)-dimethyladenosine(1519) in 16S rRNA + 4 S-adenosyl-L-homocysteine + 4 H(+)</text>
        <dbReference type="Rhea" id="RHEA:19609"/>
        <dbReference type="Rhea" id="RHEA-COMP:10232"/>
        <dbReference type="Rhea" id="RHEA-COMP:10233"/>
        <dbReference type="ChEBI" id="CHEBI:15378"/>
        <dbReference type="ChEBI" id="CHEBI:57856"/>
        <dbReference type="ChEBI" id="CHEBI:59789"/>
        <dbReference type="ChEBI" id="CHEBI:74411"/>
        <dbReference type="ChEBI" id="CHEBI:74493"/>
        <dbReference type="EC" id="2.1.1.182"/>
    </reaction>
</comment>
<comment type="subcellular location">
    <subcellularLocation>
        <location evidence="7">Cytoplasm</location>
    </subcellularLocation>
</comment>
<dbReference type="InterPro" id="IPR020596">
    <property type="entry name" value="rRNA_Ade_Mease_Trfase_CS"/>
</dbReference>
<gene>
    <name evidence="7" type="primary">rsmA</name>
    <name evidence="7" type="synonym">ksgA</name>
    <name evidence="10" type="ORF">UV11_C0014G0010</name>
</gene>
<keyword evidence="2 7" id="KW-0698">rRNA processing</keyword>
<dbReference type="Gene3D" id="3.40.50.150">
    <property type="entry name" value="Vaccinia Virus protein VP39"/>
    <property type="match status" value="1"/>
</dbReference>
<reference evidence="10" key="1">
    <citation type="journal article" date="2015" name="Nature">
        <title>rRNA introns, odd ribosomes, and small enigmatic genomes across a large radiation of phyla.</title>
        <authorList>
            <person name="Brown C.T."/>
            <person name="Hug L.A."/>
            <person name="Thomas B.C."/>
            <person name="Sharon I."/>
            <person name="Castelle C.J."/>
            <person name="Singh A."/>
            <person name="Wilkins M.J."/>
            <person name="Williams K.H."/>
            <person name="Banfield J.F."/>
        </authorList>
    </citation>
    <scope>NUCLEOTIDE SEQUENCE [LARGE SCALE GENOMIC DNA]</scope>
</reference>